<dbReference type="EMBL" id="LRPN01000107">
    <property type="protein sequence ID" value="KWZ79872.1"/>
    <property type="molecule type" value="Genomic_DNA"/>
</dbReference>
<dbReference type="PATRIC" id="fig|1398.22.peg.2460"/>
<dbReference type="GO" id="GO:0016887">
    <property type="term" value="F:ATP hydrolysis activity"/>
    <property type="evidence" value="ECO:0007669"/>
    <property type="project" value="InterPro"/>
</dbReference>
<protein>
    <submittedName>
        <fullName evidence="5">ABC transporter, ATP-binding protein</fullName>
    </submittedName>
</protein>
<evidence type="ECO:0000256" key="1">
    <source>
        <dbReference type="ARBA" id="ARBA00022448"/>
    </source>
</evidence>
<keyword evidence="2" id="KW-0547">Nucleotide-binding</keyword>
<dbReference type="PANTHER" id="PTHR42939">
    <property type="entry name" value="ABC TRANSPORTER ATP-BINDING PROTEIN ALBC-RELATED"/>
    <property type="match status" value="1"/>
</dbReference>
<comment type="caution">
    <text evidence="5">The sequence shown here is derived from an EMBL/GenBank/DDBJ whole genome shotgun (WGS) entry which is preliminary data.</text>
</comment>
<name>A0A133KK33_HEYCO</name>
<dbReference type="InterPro" id="IPR051782">
    <property type="entry name" value="ABC_Transporter_VariousFunc"/>
</dbReference>
<accession>A0A133KK33</accession>
<evidence type="ECO:0000256" key="2">
    <source>
        <dbReference type="ARBA" id="ARBA00022741"/>
    </source>
</evidence>
<dbReference type="AlphaFoldDB" id="A0A133KK33"/>
<evidence type="ECO:0000259" key="4">
    <source>
        <dbReference type="PROSITE" id="PS50893"/>
    </source>
</evidence>
<evidence type="ECO:0000313" key="5">
    <source>
        <dbReference type="EMBL" id="KWZ79872.1"/>
    </source>
</evidence>
<dbReference type="PANTHER" id="PTHR42939:SF3">
    <property type="entry name" value="ABC TRANSPORTER ATP-BINDING COMPONENT"/>
    <property type="match status" value="1"/>
</dbReference>
<dbReference type="SUPFAM" id="SSF52540">
    <property type="entry name" value="P-loop containing nucleoside triphosphate hydrolases"/>
    <property type="match status" value="1"/>
</dbReference>
<evidence type="ECO:0000313" key="6">
    <source>
        <dbReference type="Proteomes" id="UP000070376"/>
    </source>
</evidence>
<dbReference type="PROSITE" id="PS50893">
    <property type="entry name" value="ABC_TRANSPORTER_2"/>
    <property type="match status" value="1"/>
</dbReference>
<dbReference type="SMART" id="SM00382">
    <property type="entry name" value="AAA"/>
    <property type="match status" value="1"/>
</dbReference>
<sequence length="308" mass="34428">MIIGKNSAFFVIGGGVTLEYALEIEGLCKSFSKSRFALKNISFSVPYGSITGFIGENGAGKTSTMGAILQTLHIDSGSIKIFGERIAEAKKEINNHIGVVYDAMNFSGNLDAIKLSKVFRYLYHNWDNQEYFNYIELFSLPKKQKINSFSRGMAMKLSIAVALSHGARLLILDEATSGLDPVGREDVLEALLKFVRDQKGAILLSSHITSDIEKVADTLVFIKKGEIVLKTSKNDLLNNYAIIQCKEHELNDLRLNGIIAYKNQTDYVDVLVSNKNELPAKFHKKNFSIDDITLLLMKGENYERTHFK</sequence>
<dbReference type="Proteomes" id="UP000070376">
    <property type="component" value="Unassembled WGS sequence"/>
</dbReference>
<gene>
    <name evidence="5" type="ORF">HMPREF3213_02462</name>
</gene>
<organism evidence="5 6">
    <name type="scientific">Heyndrickxia coagulans</name>
    <name type="common">Weizmannia coagulans</name>
    <dbReference type="NCBI Taxonomy" id="1398"/>
    <lineage>
        <taxon>Bacteria</taxon>
        <taxon>Bacillati</taxon>
        <taxon>Bacillota</taxon>
        <taxon>Bacilli</taxon>
        <taxon>Bacillales</taxon>
        <taxon>Bacillaceae</taxon>
        <taxon>Heyndrickxia</taxon>
    </lineage>
</organism>
<proteinExistence type="predicted"/>
<dbReference type="InterPro" id="IPR003593">
    <property type="entry name" value="AAA+_ATPase"/>
</dbReference>
<dbReference type="Pfam" id="PF00005">
    <property type="entry name" value="ABC_tran"/>
    <property type="match status" value="1"/>
</dbReference>
<dbReference type="InterPro" id="IPR027417">
    <property type="entry name" value="P-loop_NTPase"/>
</dbReference>
<dbReference type="CDD" id="cd03230">
    <property type="entry name" value="ABC_DR_subfamily_A"/>
    <property type="match status" value="1"/>
</dbReference>
<dbReference type="Gene3D" id="3.40.50.300">
    <property type="entry name" value="P-loop containing nucleotide triphosphate hydrolases"/>
    <property type="match status" value="1"/>
</dbReference>
<keyword evidence="1" id="KW-0813">Transport</keyword>
<evidence type="ECO:0000256" key="3">
    <source>
        <dbReference type="ARBA" id="ARBA00022840"/>
    </source>
</evidence>
<feature type="domain" description="ABC transporter" evidence="4">
    <location>
        <begin position="22"/>
        <end position="249"/>
    </location>
</feature>
<dbReference type="GO" id="GO:0005524">
    <property type="term" value="F:ATP binding"/>
    <property type="evidence" value="ECO:0007669"/>
    <property type="project" value="UniProtKB-KW"/>
</dbReference>
<keyword evidence="3 5" id="KW-0067">ATP-binding</keyword>
<reference evidence="6" key="1">
    <citation type="submission" date="2016-01" db="EMBL/GenBank/DDBJ databases">
        <authorList>
            <person name="Mitreva M."/>
            <person name="Pepin K.H."/>
            <person name="Mihindukulasuriya K.A."/>
            <person name="Fulton R."/>
            <person name="Fronick C."/>
            <person name="O'Laughlin M."/>
            <person name="Miner T."/>
            <person name="Herter B."/>
            <person name="Rosa B.A."/>
            <person name="Cordes M."/>
            <person name="Tomlinson C."/>
            <person name="Wollam A."/>
            <person name="Palsikar V.B."/>
            <person name="Mardis E.R."/>
            <person name="Wilson R.K."/>
        </authorList>
    </citation>
    <scope>NUCLEOTIDE SEQUENCE [LARGE SCALE GENOMIC DNA]</scope>
    <source>
        <strain evidence="6">GED7749B</strain>
    </source>
</reference>
<dbReference type="InterPro" id="IPR003439">
    <property type="entry name" value="ABC_transporter-like_ATP-bd"/>
</dbReference>